<feature type="DNA-binding region" description="OmpR/PhoB-type" evidence="8">
    <location>
        <begin position="124"/>
        <end position="222"/>
    </location>
</feature>
<dbReference type="GO" id="GO:0000156">
    <property type="term" value="F:phosphorelay response regulator activity"/>
    <property type="evidence" value="ECO:0007669"/>
    <property type="project" value="TreeGrafter"/>
</dbReference>
<dbReference type="SUPFAM" id="SSF46894">
    <property type="entry name" value="C-terminal effector domain of the bipartite response regulators"/>
    <property type="match status" value="1"/>
</dbReference>
<dbReference type="PROSITE" id="PS50110">
    <property type="entry name" value="RESPONSE_REGULATORY"/>
    <property type="match status" value="2"/>
</dbReference>
<dbReference type="InterPro" id="IPR001789">
    <property type="entry name" value="Sig_transdc_resp-reg_receiver"/>
</dbReference>
<dbReference type="SMART" id="SM00862">
    <property type="entry name" value="Trans_reg_C"/>
    <property type="match status" value="1"/>
</dbReference>
<dbReference type="InterPro" id="IPR000160">
    <property type="entry name" value="GGDEF_dom"/>
</dbReference>
<dbReference type="GO" id="GO:0032993">
    <property type="term" value="C:protein-DNA complex"/>
    <property type="evidence" value="ECO:0007669"/>
    <property type="project" value="TreeGrafter"/>
</dbReference>
<accession>A0AAE3GP89</accession>
<evidence type="ECO:0000256" key="3">
    <source>
        <dbReference type="ARBA" id="ARBA00023015"/>
    </source>
</evidence>
<evidence type="ECO:0000256" key="7">
    <source>
        <dbReference type="PROSITE-ProRule" id="PRU00169"/>
    </source>
</evidence>
<dbReference type="Gene3D" id="3.40.50.2300">
    <property type="match status" value="2"/>
</dbReference>
<dbReference type="InterPro" id="IPR011006">
    <property type="entry name" value="CheY-like_superfamily"/>
</dbReference>
<evidence type="ECO:0000259" key="11">
    <source>
        <dbReference type="PROSITE" id="PS50894"/>
    </source>
</evidence>
<feature type="modified residue" description="4-aspartylphosphate" evidence="7">
    <location>
        <position position="51"/>
    </location>
</feature>
<dbReference type="InterPro" id="IPR039420">
    <property type="entry name" value="WalR-like"/>
</dbReference>
<evidence type="ECO:0000256" key="6">
    <source>
        <dbReference type="PROSITE-ProRule" id="PRU00110"/>
    </source>
</evidence>
<dbReference type="SUPFAM" id="SSF47226">
    <property type="entry name" value="Histidine-containing phosphotransfer domain, HPT domain"/>
    <property type="match status" value="1"/>
</dbReference>
<dbReference type="InterPro" id="IPR036641">
    <property type="entry name" value="HPT_dom_sf"/>
</dbReference>
<dbReference type="InterPro" id="IPR008207">
    <property type="entry name" value="Sig_transdc_His_kin_Hpt_dom"/>
</dbReference>
<dbReference type="SMART" id="SM00448">
    <property type="entry name" value="REC"/>
    <property type="match status" value="2"/>
</dbReference>
<feature type="domain" description="Response regulatory" evidence="9">
    <location>
        <begin position="401"/>
        <end position="517"/>
    </location>
</feature>
<evidence type="ECO:0000256" key="4">
    <source>
        <dbReference type="ARBA" id="ARBA00023125"/>
    </source>
</evidence>
<name>A0AAE3GP89_9CYAN</name>
<dbReference type="CDD" id="cd00156">
    <property type="entry name" value="REC"/>
    <property type="match status" value="1"/>
</dbReference>
<evidence type="ECO:0000256" key="2">
    <source>
        <dbReference type="ARBA" id="ARBA00023012"/>
    </source>
</evidence>
<keyword evidence="1 7" id="KW-0597">Phosphoprotein</keyword>
<dbReference type="Gene3D" id="1.10.10.10">
    <property type="entry name" value="Winged helix-like DNA-binding domain superfamily/Winged helix DNA-binding domain"/>
    <property type="match status" value="1"/>
</dbReference>
<dbReference type="CDD" id="cd00383">
    <property type="entry name" value="trans_reg_C"/>
    <property type="match status" value="1"/>
</dbReference>
<dbReference type="RefSeq" id="WP_254010126.1">
    <property type="nucleotide sequence ID" value="NZ_JAMZMM010000011.1"/>
</dbReference>
<dbReference type="EMBL" id="JAMZMM010000011">
    <property type="protein sequence ID" value="MCP2727308.1"/>
    <property type="molecule type" value="Genomic_DNA"/>
</dbReference>
<dbReference type="NCBIfam" id="TIGR00254">
    <property type="entry name" value="GGDEF"/>
    <property type="match status" value="1"/>
</dbReference>
<reference evidence="13" key="1">
    <citation type="submission" date="2022-06" db="EMBL/GenBank/DDBJ databases">
        <title>New cyanobacteria of genus Symplocastrum in benthos of Lake Baikal.</title>
        <authorList>
            <person name="Sorokovikova E."/>
            <person name="Tikhonova I."/>
            <person name="Krasnopeev A."/>
            <person name="Evseev P."/>
            <person name="Gladkikh A."/>
            <person name="Belykh O."/>
        </authorList>
    </citation>
    <scope>NUCLEOTIDE SEQUENCE</scope>
    <source>
        <strain evidence="13">BBK-W-15</strain>
    </source>
</reference>
<dbReference type="GO" id="GO:0006355">
    <property type="term" value="P:regulation of DNA-templated transcription"/>
    <property type="evidence" value="ECO:0007669"/>
    <property type="project" value="InterPro"/>
</dbReference>
<dbReference type="InterPro" id="IPR036388">
    <property type="entry name" value="WH-like_DNA-bd_sf"/>
</dbReference>
<dbReference type="PROSITE" id="PS50887">
    <property type="entry name" value="GGDEF"/>
    <property type="match status" value="1"/>
</dbReference>
<dbReference type="InterPro" id="IPR016032">
    <property type="entry name" value="Sig_transdc_resp-reg_C-effctor"/>
</dbReference>
<keyword evidence="2" id="KW-0902">Two-component regulatory system</keyword>
<dbReference type="GO" id="GO:0005829">
    <property type="term" value="C:cytosol"/>
    <property type="evidence" value="ECO:0007669"/>
    <property type="project" value="TreeGrafter"/>
</dbReference>
<dbReference type="Proteomes" id="UP001204953">
    <property type="component" value="Unassembled WGS sequence"/>
</dbReference>
<dbReference type="SMART" id="SM00267">
    <property type="entry name" value="GGDEF"/>
    <property type="match status" value="1"/>
</dbReference>
<feature type="domain" description="OmpR/PhoB-type" evidence="12">
    <location>
        <begin position="124"/>
        <end position="222"/>
    </location>
</feature>
<feature type="modified residue" description="Phosphohistidine" evidence="6">
    <location>
        <position position="290"/>
    </location>
</feature>
<evidence type="ECO:0000256" key="5">
    <source>
        <dbReference type="ARBA" id="ARBA00023163"/>
    </source>
</evidence>
<protein>
    <submittedName>
        <fullName evidence="13">Response regulator</fullName>
    </submittedName>
</protein>
<dbReference type="PROSITE" id="PS50894">
    <property type="entry name" value="HPT"/>
    <property type="match status" value="1"/>
</dbReference>
<feature type="domain" description="Response regulatory" evidence="9">
    <location>
        <begin position="2"/>
        <end position="116"/>
    </location>
</feature>
<evidence type="ECO:0000259" key="12">
    <source>
        <dbReference type="PROSITE" id="PS51755"/>
    </source>
</evidence>
<dbReference type="PANTHER" id="PTHR48111:SF15">
    <property type="entry name" value="OMPR SUBFAMILY"/>
    <property type="match status" value="1"/>
</dbReference>
<dbReference type="Gene3D" id="3.30.70.270">
    <property type="match status" value="1"/>
</dbReference>
<dbReference type="PROSITE" id="PS51755">
    <property type="entry name" value="OMPR_PHOB"/>
    <property type="match status" value="1"/>
</dbReference>
<dbReference type="CDD" id="cd01949">
    <property type="entry name" value="GGDEF"/>
    <property type="match status" value="1"/>
</dbReference>
<dbReference type="InterPro" id="IPR029787">
    <property type="entry name" value="Nucleotide_cyclase"/>
</dbReference>
<evidence type="ECO:0000259" key="9">
    <source>
        <dbReference type="PROSITE" id="PS50110"/>
    </source>
</evidence>
<keyword evidence="5" id="KW-0804">Transcription</keyword>
<dbReference type="SUPFAM" id="SSF55073">
    <property type="entry name" value="Nucleotide cyclase"/>
    <property type="match status" value="1"/>
</dbReference>
<dbReference type="GO" id="GO:0000976">
    <property type="term" value="F:transcription cis-regulatory region binding"/>
    <property type="evidence" value="ECO:0007669"/>
    <property type="project" value="TreeGrafter"/>
</dbReference>
<organism evidence="13 14">
    <name type="scientific">Limnofasciculus baicalensis BBK-W-15</name>
    <dbReference type="NCBI Taxonomy" id="2699891"/>
    <lineage>
        <taxon>Bacteria</taxon>
        <taxon>Bacillati</taxon>
        <taxon>Cyanobacteriota</taxon>
        <taxon>Cyanophyceae</taxon>
        <taxon>Coleofasciculales</taxon>
        <taxon>Coleofasciculaceae</taxon>
        <taxon>Limnofasciculus</taxon>
        <taxon>Limnofasciculus baicalensis</taxon>
    </lineage>
</organism>
<evidence type="ECO:0000313" key="14">
    <source>
        <dbReference type="Proteomes" id="UP001204953"/>
    </source>
</evidence>
<comment type="caution">
    <text evidence="13">The sequence shown here is derived from an EMBL/GenBank/DDBJ whole genome shotgun (WGS) entry which is preliminary data.</text>
</comment>
<evidence type="ECO:0000313" key="13">
    <source>
        <dbReference type="EMBL" id="MCP2727308.1"/>
    </source>
</evidence>
<evidence type="ECO:0000256" key="8">
    <source>
        <dbReference type="PROSITE-ProRule" id="PRU01091"/>
    </source>
</evidence>
<dbReference type="InterPro" id="IPR043128">
    <property type="entry name" value="Rev_trsase/Diguanyl_cyclase"/>
</dbReference>
<dbReference type="Pfam" id="PF00990">
    <property type="entry name" value="GGDEF"/>
    <property type="match status" value="1"/>
</dbReference>
<keyword evidence="3" id="KW-0805">Transcription regulation</keyword>
<gene>
    <name evidence="13" type="ORF">NJ959_02320</name>
</gene>
<dbReference type="PANTHER" id="PTHR48111">
    <property type="entry name" value="REGULATOR OF RPOS"/>
    <property type="match status" value="1"/>
</dbReference>
<feature type="modified residue" description="4-aspartylphosphate" evidence="7">
    <location>
        <position position="450"/>
    </location>
</feature>
<dbReference type="SUPFAM" id="SSF52172">
    <property type="entry name" value="CheY-like"/>
    <property type="match status" value="2"/>
</dbReference>
<keyword evidence="4 8" id="KW-0238">DNA-binding</keyword>
<feature type="domain" description="GGDEF" evidence="10">
    <location>
        <begin position="557"/>
        <end position="672"/>
    </location>
</feature>
<evidence type="ECO:0000256" key="1">
    <source>
        <dbReference type="ARBA" id="ARBA00022553"/>
    </source>
</evidence>
<evidence type="ECO:0000259" key="10">
    <source>
        <dbReference type="PROSITE" id="PS50887"/>
    </source>
</evidence>
<sequence>MRIFLIEDDDVLADILVQSLRSQRYIVDWAEDGELGWEYSQSATYDLIVTDIDLPKLDGISLCQRLRSQGCAVPILLITAKNASRDRIRGLDAGADDYLIKPLDLGELQARVRALIRRKDNPITPILELKGLCLDPSGCQVTYQGKPLTLTPKEYSLLELFLRHPEQVFSRANIIDHLWNFDDPPQEESVKSHIKGLRQKLKAVGVVDWIENVYGFGYRFTPKVLVPGEVIEDQNYGNLEKQFNQGIDKLWDKYRGLMVQRMEVLQEAADPLRQGNLSAELQLSASQAAHKLAGVLGMFDREDGTNIAREIEIILQTNKKFKRSQKEEVLTLIKSLVELLNLTENIDRDSQDLQDLQDDTIALPTLGETFGDKIFDLSQTLSPKSFTPTNSSTPHSGLLVNLLVVDDDPIFLSALHPMLEPWGIKMTGLDNPLQFWDILEKVKPDLLILDVEMPQMSGIEICQAVRNNEEWQGLPILFLTAHRDFDTIQKIFAAGADDYIVKPVVGSELLTRIVNRWERNRWLQSFSCKDPLTGLNNQPHSSREIEKLIQEAEKNNSYFCFVLLVVEDLRQINIEYGHAMGNQVLQEWGRIFQGVFSNGEVLGYWGNGEFVMAIPGLHKSEVLSRLDELLIPLRIQIFTAPDSRRFQVSYRVAVAEYPVDGLTLHSLYRVII</sequence>
<dbReference type="FunFam" id="3.40.50.2300:FF:000002">
    <property type="entry name" value="DNA-binding response regulator PhoP"/>
    <property type="match status" value="1"/>
</dbReference>
<keyword evidence="14" id="KW-1185">Reference proteome</keyword>
<dbReference type="CDD" id="cd19935">
    <property type="entry name" value="REC_OmpR_CusR-like"/>
    <property type="match status" value="1"/>
</dbReference>
<proteinExistence type="predicted"/>
<feature type="domain" description="HPt" evidence="11">
    <location>
        <begin position="250"/>
        <end position="350"/>
    </location>
</feature>
<dbReference type="Pfam" id="PF00072">
    <property type="entry name" value="Response_reg"/>
    <property type="match status" value="2"/>
</dbReference>
<dbReference type="Pfam" id="PF00486">
    <property type="entry name" value="Trans_reg_C"/>
    <property type="match status" value="1"/>
</dbReference>
<dbReference type="InterPro" id="IPR001867">
    <property type="entry name" value="OmpR/PhoB-type_DNA-bd"/>
</dbReference>
<dbReference type="AlphaFoldDB" id="A0AAE3GP89"/>